<feature type="compositionally biased region" description="Basic and acidic residues" evidence="13">
    <location>
        <begin position="182"/>
        <end position="192"/>
    </location>
</feature>
<evidence type="ECO:0000256" key="6">
    <source>
        <dbReference type="ARBA" id="ARBA00022882"/>
    </source>
</evidence>
<evidence type="ECO:0000256" key="7">
    <source>
        <dbReference type="ARBA" id="ARBA00022958"/>
    </source>
</evidence>
<evidence type="ECO:0000256" key="9">
    <source>
        <dbReference type="ARBA" id="ARBA00023065"/>
    </source>
</evidence>
<name>A0A8T2PLK1_9TELE</name>
<dbReference type="Gene3D" id="3.30.450.20">
    <property type="entry name" value="PAS domain"/>
    <property type="match status" value="1"/>
</dbReference>
<keyword evidence="11" id="KW-0407">Ion channel</keyword>
<dbReference type="GO" id="GO:0086013">
    <property type="term" value="P:membrane repolarization during cardiac muscle cell action potential"/>
    <property type="evidence" value="ECO:0007669"/>
    <property type="project" value="TreeGrafter"/>
</dbReference>
<dbReference type="PANTHER" id="PTHR10217:SF638">
    <property type="entry name" value="ERG K+ CHANNEL"/>
    <property type="match status" value="1"/>
</dbReference>
<keyword evidence="7" id="KW-0630">Potassium</keyword>
<keyword evidence="3" id="KW-0633">Potassium transport</keyword>
<keyword evidence="4" id="KW-0812">Transmembrane</keyword>
<dbReference type="GO" id="GO:0060307">
    <property type="term" value="P:regulation of ventricular cardiac muscle cell membrane repolarization"/>
    <property type="evidence" value="ECO:0007669"/>
    <property type="project" value="TreeGrafter"/>
</dbReference>
<dbReference type="GO" id="GO:0034702">
    <property type="term" value="C:monoatomic ion channel complex"/>
    <property type="evidence" value="ECO:0007669"/>
    <property type="project" value="UniProtKB-KW"/>
</dbReference>
<feature type="region of interest" description="Disordered" evidence="13">
    <location>
        <begin position="289"/>
        <end position="391"/>
    </location>
</feature>
<evidence type="ECO:0000256" key="3">
    <source>
        <dbReference type="ARBA" id="ARBA00022538"/>
    </source>
</evidence>
<dbReference type="AlphaFoldDB" id="A0A8T2PLK1"/>
<keyword evidence="9" id="KW-0406">Ion transport</keyword>
<keyword evidence="5" id="KW-0631">Potassium channel</keyword>
<proteinExistence type="predicted"/>
<dbReference type="InterPro" id="IPR050818">
    <property type="entry name" value="KCNH_animal-type"/>
</dbReference>
<dbReference type="InterPro" id="IPR000014">
    <property type="entry name" value="PAS"/>
</dbReference>
<evidence type="ECO:0000256" key="4">
    <source>
        <dbReference type="ARBA" id="ARBA00022692"/>
    </source>
</evidence>
<evidence type="ECO:0000256" key="2">
    <source>
        <dbReference type="ARBA" id="ARBA00022448"/>
    </source>
</evidence>
<dbReference type="GO" id="GO:0005886">
    <property type="term" value="C:plasma membrane"/>
    <property type="evidence" value="ECO:0007669"/>
    <property type="project" value="TreeGrafter"/>
</dbReference>
<protein>
    <recommendedName>
        <fullName evidence="14">PAS domain-containing protein</fullName>
    </recommendedName>
</protein>
<feature type="domain" description="PAS" evidence="14">
    <location>
        <begin position="37"/>
        <end position="104"/>
    </location>
</feature>
<keyword evidence="16" id="KW-1185">Reference proteome</keyword>
<evidence type="ECO:0000256" key="11">
    <source>
        <dbReference type="ARBA" id="ARBA00023303"/>
    </source>
</evidence>
<accession>A0A8T2PLK1</accession>
<organism evidence="15 16">
    <name type="scientific">Albula glossodonta</name>
    <name type="common">roundjaw bonefish</name>
    <dbReference type="NCBI Taxonomy" id="121402"/>
    <lineage>
        <taxon>Eukaryota</taxon>
        <taxon>Metazoa</taxon>
        <taxon>Chordata</taxon>
        <taxon>Craniata</taxon>
        <taxon>Vertebrata</taxon>
        <taxon>Euteleostomi</taxon>
        <taxon>Actinopterygii</taxon>
        <taxon>Neopterygii</taxon>
        <taxon>Teleostei</taxon>
        <taxon>Albuliformes</taxon>
        <taxon>Albulidae</taxon>
        <taxon>Albula</taxon>
    </lineage>
</organism>
<evidence type="ECO:0000259" key="14">
    <source>
        <dbReference type="Pfam" id="PF13426"/>
    </source>
</evidence>
<dbReference type="OrthoDB" id="432483at2759"/>
<comment type="catalytic activity">
    <reaction evidence="12">
        <text>K(+)(in) = K(+)(out)</text>
        <dbReference type="Rhea" id="RHEA:29463"/>
        <dbReference type="ChEBI" id="CHEBI:29103"/>
    </reaction>
</comment>
<feature type="compositionally biased region" description="Gly residues" evidence="13">
    <location>
        <begin position="304"/>
        <end position="367"/>
    </location>
</feature>
<dbReference type="EMBL" id="JAFBMS010000008">
    <property type="protein sequence ID" value="KAG9350047.1"/>
    <property type="molecule type" value="Genomic_DNA"/>
</dbReference>
<evidence type="ECO:0000256" key="8">
    <source>
        <dbReference type="ARBA" id="ARBA00022989"/>
    </source>
</evidence>
<reference evidence="15" key="1">
    <citation type="thesis" date="2021" institute="BYU ScholarsArchive" country="Provo, UT, USA">
        <title>Applications of and Algorithms for Genome Assembly and Genomic Analyses with an Emphasis on Marine Teleosts.</title>
        <authorList>
            <person name="Pickett B.D."/>
        </authorList>
    </citation>
    <scope>NUCLEOTIDE SEQUENCE</scope>
    <source>
        <strain evidence="15">HI-2016</strain>
    </source>
</reference>
<dbReference type="CDD" id="cd00130">
    <property type="entry name" value="PAS"/>
    <property type="match status" value="1"/>
</dbReference>
<dbReference type="Pfam" id="PF13426">
    <property type="entry name" value="PAS_9"/>
    <property type="match status" value="1"/>
</dbReference>
<evidence type="ECO:0000256" key="5">
    <source>
        <dbReference type="ARBA" id="ARBA00022826"/>
    </source>
</evidence>
<dbReference type="PANTHER" id="PTHR10217">
    <property type="entry name" value="VOLTAGE AND LIGAND GATED POTASSIUM CHANNEL"/>
    <property type="match status" value="1"/>
</dbReference>
<dbReference type="InterPro" id="IPR035965">
    <property type="entry name" value="PAS-like_dom_sf"/>
</dbReference>
<dbReference type="GO" id="GO:0086091">
    <property type="term" value="P:regulation of heart rate by cardiac conduction"/>
    <property type="evidence" value="ECO:0007669"/>
    <property type="project" value="TreeGrafter"/>
</dbReference>
<dbReference type="Proteomes" id="UP000824540">
    <property type="component" value="Unassembled WGS sequence"/>
</dbReference>
<comment type="caution">
    <text evidence="15">The sequence shown here is derived from an EMBL/GenBank/DDBJ whole genome shotgun (WGS) entry which is preliminary data.</text>
</comment>
<keyword evidence="2" id="KW-0813">Transport</keyword>
<evidence type="ECO:0000256" key="10">
    <source>
        <dbReference type="ARBA" id="ARBA00023136"/>
    </source>
</evidence>
<gene>
    <name evidence="15" type="ORF">JZ751_026400</name>
</gene>
<evidence type="ECO:0000313" key="16">
    <source>
        <dbReference type="Proteomes" id="UP000824540"/>
    </source>
</evidence>
<evidence type="ECO:0000256" key="1">
    <source>
        <dbReference type="ARBA" id="ARBA00004141"/>
    </source>
</evidence>
<feature type="region of interest" description="Disordered" evidence="13">
    <location>
        <begin position="161"/>
        <end position="209"/>
    </location>
</feature>
<dbReference type="SUPFAM" id="SSF55785">
    <property type="entry name" value="PYP-like sensor domain (PAS domain)"/>
    <property type="match status" value="1"/>
</dbReference>
<comment type="subcellular location">
    <subcellularLocation>
        <location evidence="1">Membrane</location>
        <topology evidence="1">Multi-pass membrane protein</topology>
    </subcellularLocation>
</comment>
<feature type="non-terminal residue" evidence="15">
    <location>
        <position position="1"/>
    </location>
</feature>
<keyword evidence="8" id="KW-1133">Transmembrane helix</keyword>
<sequence>MPVRRGHVAPQNTYLDTIIRKFDGQNRKFLIANAQMKNCGIIYCNEGFCQMFGFSRAEIMQQPCTCQFLVGPGTMKGALAQLAQALLGSEERKVEILYYAKEGQSGRLKLKLPSLHTLRQPSISKDQFEGVVVDHLQPSNEEVPLKEFHIPCKDSCMQSETEALIEQGRSSRPMGHSSPKWLPEHLDPDRPFPGDGLPRSRSRDSLRTLRRASSLDDIDSMRADWCGRGGDSRFNSNLKHNLLNSTSDSDLMRHRTISRIPQVTLTFGSDRLRPPSPAEIEIIAPSKVKDRTQNVTEKVTQASGAGGQRAGGQRGRGAGGQRAGGQRGRGAGGQRQGTGAEGQGAGGAEGQGAVGGGAGGQRAGDGGQRGREQGAKGQGGRGQRAGGRGQL</sequence>
<dbReference type="GO" id="GO:0005242">
    <property type="term" value="F:inward rectifier potassium channel activity"/>
    <property type="evidence" value="ECO:0007669"/>
    <property type="project" value="TreeGrafter"/>
</dbReference>
<evidence type="ECO:0000313" key="15">
    <source>
        <dbReference type="EMBL" id="KAG9350047.1"/>
    </source>
</evidence>
<keyword evidence="10" id="KW-0472">Membrane</keyword>
<keyword evidence="6" id="KW-0851">Voltage-gated channel</keyword>
<evidence type="ECO:0000256" key="12">
    <source>
        <dbReference type="ARBA" id="ARBA00034430"/>
    </source>
</evidence>
<evidence type="ECO:0000256" key="13">
    <source>
        <dbReference type="SAM" id="MobiDB-lite"/>
    </source>
</evidence>
<dbReference type="FunFam" id="3.30.450.20:FF:000001">
    <property type="entry name" value="Potassium voltage-gated channel subfamily H member 7"/>
    <property type="match status" value="1"/>
</dbReference>
<feature type="compositionally biased region" description="Gly residues" evidence="13">
    <location>
        <begin position="376"/>
        <end position="391"/>
    </location>
</feature>